<dbReference type="Proteomes" id="UP000696280">
    <property type="component" value="Unassembled WGS sequence"/>
</dbReference>
<proteinExistence type="predicted"/>
<reference evidence="3" key="1">
    <citation type="submission" date="2021-07" db="EMBL/GenBank/DDBJ databases">
        <authorList>
            <person name="Durling M."/>
        </authorList>
    </citation>
    <scope>NUCLEOTIDE SEQUENCE</scope>
</reference>
<comment type="caution">
    <text evidence="3">The sequence shown here is derived from an EMBL/GenBank/DDBJ whole genome shotgun (WGS) entry which is preliminary data.</text>
</comment>
<keyword evidence="1" id="KW-0175">Coiled coil</keyword>
<sequence length="505" mass="58817">MEPKEHISSKASITDSEEAPSEYVVGVQGSKQGAPQEDPSPEPNWFIRLVIKFASPSRQQSPSDVKIERSPRREIDSQLEFQEPCTQARNIDLMKISQAQISDLEKQFTDHVNGKEREWMENEKSLRKEIKQLHDEKEKMKQQFKVHLKTRKREWMDKEKSLRREIKQLHENMTNREQTLQNRINDIQLDKSDLQAQHDAFVRKQQEISFRQMESARWRPVDESQVLSDLDKMKRSMRGWAKHSSIKDISMLQALKPEDYDALMQELSSVVIFEDKNLPKGISTTAKSPMLLLNALLANHIYASFFQSPFFFLERNLEDSSHKDPLFEDIYQRAKSANPQDAHTWRSQTLRLLFPPLQNDMSDGEKELHHTTEATIMRVAQQQAISFLDGPASFLMSKNAELDISAKLKRIYSEAAKLSYMLWTRRTAVKCYSLRDFERLTFDAESHGFDPDAMMRHEDHDDQLKGRPVTVLVHPLVCVVGTDEAKDYDQERVWAKGVVWLDSKI</sequence>
<name>A0A9N9KQX0_9HELO</name>
<feature type="region of interest" description="Disordered" evidence="2">
    <location>
        <begin position="1"/>
        <end position="45"/>
    </location>
</feature>
<accession>A0A9N9KQX0</accession>
<dbReference type="OrthoDB" id="4156714at2759"/>
<organism evidence="3 4">
    <name type="scientific">Hymenoscyphus fraxineus</name>
    <dbReference type="NCBI Taxonomy" id="746836"/>
    <lineage>
        <taxon>Eukaryota</taxon>
        <taxon>Fungi</taxon>
        <taxon>Dikarya</taxon>
        <taxon>Ascomycota</taxon>
        <taxon>Pezizomycotina</taxon>
        <taxon>Leotiomycetes</taxon>
        <taxon>Helotiales</taxon>
        <taxon>Helotiaceae</taxon>
        <taxon>Hymenoscyphus</taxon>
    </lineage>
</organism>
<evidence type="ECO:0000256" key="2">
    <source>
        <dbReference type="SAM" id="MobiDB-lite"/>
    </source>
</evidence>
<evidence type="ECO:0000256" key="1">
    <source>
        <dbReference type="SAM" id="Coils"/>
    </source>
</evidence>
<protein>
    <submittedName>
        <fullName evidence="3">Uncharacterized protein</fullName>
    </submittedName>
</protein>
<feature type="coiled-coil region" evidence="1">
    <location>
        <begin position="116"/>
        <end position="197"/>
    </location>
</feature>
<gene>
    <name evidence="3" type="ORF">HYFRA_00004278</name>
</gene>
<dbReference type="EMBL" id="CAJVRL010000025">
    <property type="protein sequence ID" value="CAG8949947.1"/>
    <property type="molecule type" value="Genomic_DNA"/>
</dbReference>
<evidence type="ECO:0000313" key="4">
    <source>
        <dbReference type="Proteomes" id="UP000696280"/>
    </source>
</evidence>
<evidence type="ECO:0000313" key="3">
    <source>
        <dbReference type="EMBL" id="CAG8949947.1"/>
    </source>
</evidence>
<keyword evidence="4" id="KW-1185">Reference proteome</keyword>
<dbReference type="AlphaFoldDB" id="A0A9N9KQX0"/>